<gene>
    <name evidence="2" type="ORF">BWR60_35675</name>
</gene>
<dbReference type="EMBL" id="NHON01000192">
    <property type="protein sequence ID" value="OWJ55896.1"/>
    <property type="molecule type" value="Genomic_DNA"/>
</dbReference>
<keyword evidence="3" id="KW-1185">Reference proteome</keyword>
<dbReference type="AlphaFoldDB" id="A0A211YSG5"/>
<reference evidence="3" key="1">
    <citation type="submission" date="2017-05" db="EMBL/GenBank/DDBJ databases">
        <authorList>
            <person name="Macchi M."/>
            <person name="Festa S."/>
            <person name="Coppotelli B.M."/>
            <person name="Morelli I.S."/>
        </authorList>
    </citation>
    <scope>NUCLEOTIDE SEQUENCE [LARGE SCALE GENOMIC DNA]</scope>
    <source>
        <strain evidence="3">I</strain>
    </source>
</reference>
<keyword evidence="1" id="KW-0732">Signal</keyword>
<feature type="chain" id="PRO_5011990243" description="Peptidase S1" evidence="1">
    <location>
        <begin position="24"/>
        <end position="177"/>
    </location>
</feature>
<sequence length="177" mass="17818">MPHRKTPAGVAVAVAWAMVSAQAAAQTAATPVATTAPAGAPDADARPSYETVSLNGGFTVDPFPIGVIAGGPYSVAGLGPDCVGNITPGRADAKIEFENGQRPLSIYAAAGSDVALLVHTPAGAWVCADDSDDGGINPAITFQRPANGTYAVWVAAVDTSTRPVPAVLVISELPPTW</sequence>
<dbReference type="RefSeq" id="WP_088158059.1">
    <property type="nucleotide sequence ID" value="NZ_NHON01000192.1"/>
</dbReference>
<organism evidence="2 3">
    <name type="scientific">Inquilinus limosus</name>
    <dbReference type="NCBI Taxonomy" id="171674"/>
    <lineage>
        <taxon>Bacteria</taxon>
        <taxon>Pseudomonadati</taxon>
        <taxon>Pseudomonadota</taxon>
        <taxon>Alphaproteobacteria</taxon>
        <taxon>Rhodospirillales</taxon>
        <taxon>Rhodospirillaceae</taxon>
        <taxon>Inquilinus</taxon>
    </lineage>
</organism>
<dbReference type="STRING" id="1122125.GCA_000423185_05945"/>
<protein>
    <recommendedName>
        <fullName evidence="4">Peptidase S1</fullName>
    </recommendedName>
</protein>
<evidence type="ECO:0000313" key="3">
    <source>
        <dbReference type="Proteomes" id="UP000196655"/>
    </source>
</evidence>
<feature type="signal peptide" evidence="1">
    <location>
        <begin position="1"/>
        <end position="23"/>
    </location>
</feature>
<dbReference type="Proteomes" id="UP000196655">
    <property type="component" value="Unassembled WGS sequence"/>
</dbReference>
<accession>A0A211YSG5</accession>
<comment type="caution">
    <text evidence="2">The sequence shown here is derived from an EMBL/GenBank/DDBJ whole genome shotgun (WGS) entry which is preliminary data.</text>
</comment>
<dbReference type="OrthoDB" id="5973611at2"/>
<name>A0A211YSG5_9PROT</name>
<evidence type="ECO:0008006" key="4">
    <source>
        <dbReference type="Google" id="ProtNLM"/>
    </source>
</evidence>
<evidence type="ECO:0000313" key="2">
    <source>
        <dbReference type="EMBL" id="OWJ55896.1"/>
    </source>
</evidence>
<proteinExistence type="predicted"/>
<evidence type="ECO:0000256" key="1">
    <source>
        <dbReference type="SAM" id="SignalP"/>
    </source>
</evidence>